<dbReference type="PRINTS" id="PR00477">
    <property type="entry name" value="PHGLYCKINASE"/>
</dbReference>
<dbReference type="Gene3D" id="3.40.50.1260">
    <property type="entry name" value="Phosphoglycerate kinase, N-terminal domain"/>
    <property type="match status" value="2"/>
</dbReference>
<dbReference type="PROSITE" id="PS51625">
    <property type="entry name" value="SAM_MT_TRMB"/>
    <property type="match status" value="1"/>
</dbReference>
<evidence type="ECO:0000256" key="9">
    <source>
        <dbReference type="ARBA" id="ARBA00022777"/>
    </source>
</evidence>
<dbReference type="InterPro" id="IPR015824">
    <property type="entry name" value="Phosphoglycerate_kinase_N"/>
</dbReference>
<keyword evidence="8" id="KW-0547">Nucleotide-binding</keyword>
<dbReference type="InterPro" id="IPR001576">
    <property type="entry name" value="Phosphoglycerate_kinase"/>
</dbReference>
<proteinExistence type="inferred from homology"/>
<keyword evidence="9 12" id="KW-0418">Kinase</keyword>
<dbReference type="EC" id="2.7.2.3" evidence="12"/>
<keyword evidence="7" id="KW-0819">tRNA processing</keyword>
<evidence type="ECO:0000313" key="15">
    <source>
        <dbReference type="EMBL" id="EEE51029.1"/>
    </source>
</evidence>
<dbReference type="InterPro" id="IPR029063">
    <property type="entry name" value="SAM-dependent_MTases_sf"/>
</dbReference>
<dbReference type="PANTHER" id="PTHR11406:SF32">
    <property type="entry name" value="PHOSPHOGLYCERATE KINASE"/>
    <property type="match status" value="1"/>
</dbReference>
<evidence type="ECO:0000256" key="7">
    <source>
        <dbReference type="ARBA" id="ARBA00022694"/>
    </source>
</evidence>
<evidence type="ECO:0000256" key="4">
    <source>
        <dbReference type="ARBA" id="ARBA00022603"/>
    </source>
</evidence>
<keyword evidence="6" id="KW-0949">S-adenosyl-L-methionine</keyword>
<dbReference type="GO" id="GO:0004618">
    <property type="term" value="F:phosphoglycerate kinase activity"/>
    <property type="evidence" value="ECO:0007669"/>
    <property type="project" value="UniProtKB-EC"/>
</dbReference>
<dbReference type="FunFam" id="3.40.50.1260:FF:000015">
    <property type="entry name" value="Phosphoglycerate kinase"/>
    <property type="match status" value="1"/>
</dbReference>
<dbReference type="Gene3D" id="3.40.50.2000">
    <property type="entry name" value="Glycogen Phosphorylase B"/>
    <property type="match status" value="2"/>
</dbReference>
<evidence type="ECO:0000256" key="5">
    <source>
        <dbReference type="ARBA" id="ARBA00022679"/>
    </source>
</evidence>
<evidence type="ECO:0000256" key="12">
    <source>
        <dbReference type="RuleBase" id="RU000532"/>
    </source>
</evidence>
<keyword evidence="11" id="KW-0460">Magnesium</keyword>
<dbReference type="SUPFAM" id="SSF53748">
    <property type="entry name" value="Phosphoglycerate kinase"/>
    <property type="match status" value="1"/>
</dbReference>
<evidence type="ECO:0000256" key="3">
    <source>
        <dbReference type="ARBA" id="ARBA00008982"/>
    </source>
</evidence>
<evidence type="ECO:0000256" key="6">
    <source>
        <dbReference type="ARBA" id="ARBA00022691"/>
    </source>
</evidence>
<evidence type="ECO:0000256" key="13">
    <source>
        <dbReference type="RuleBase" id="RU000696"/>
    </source>
</evidence>
<dbReference type="InterPro" id="IPR036043">
    <property type="entry name" value="Phosphoglycerate_kinase_sf"/>
</dbReference>
<dbReference type="Gene3D" id="3.40.50.150">
    <property type="entry name" value="Vaccinia Virus protein VP39"/>
    <property type="match status" value="1"/>
</dbReference>
<dbReference type="GO" id="GO:0008194">
    <property type="term" value="F:UDP-glycosyltransferase activity"/>
    <property type="evidence" value="ECO:0007669"/>
    <property type="project" value="InterPro"/>
</dbReference>
<dbReference type="HOGENOM" id="CLU_008500_1_0_1"/>
<accession>B9G5Y2</accession>
<reference evidence="15" key="1">
    <citation type="journal article" date="2005" name="PLoS Biol.">
        <title>The genomes of Oryza sativa: a history of duplications.</title>
        <authorList>
            <person name="Yu J."/>
            <person name="Wang J."/>
            <person name="Lin W."/>
            <person name="Li S."/>
            <person name="Li H."/>
            <person name="Zhou J."/>
            <person name="Ni P."/>
            <person name="Dong W."/>
            <person name="Hu S."/>
            <person name="Zeng C."/>
            <person name="Zhang J."/>
            <person name="Zhang Y."/>
            <person name="Li R."/>
            <person name="Xu Z."/>
            <person name="Li S."/>
            <person name="Li X."/>
            <person name="Zheng H."/>
            <person name="Cong L."/>
            <person name="Lin L."/>
            <person name="Yin J."/>
            <person name="Geng J."/>
            <person name="Li G."/>
            <person name="Shi J."/>
            <person name="Liu J."/>
            <person name="Lv H."/>
            <person name="Li J."/>
            <person name="Wang J."/>
            <person name="Deng Y."/>
            <person name="Ran L."/>
            <person name="Shi X."/>
            <person name="Wang X."/>
            <person name="Wu Q."/>
            <person name="Li C."/>
            <person name="Ren X."/>
            <person name="Wang J."/>
            <person name="Wang X."/>
            <person name="Li D."/>
            <person name="Liu D."/>
            <person name="Zhang X."/>
            <person name="Ji Z."/>
            <person name="Zhao W."/>
            <person name="Sun Y."/>
            <person name="Zhang Z."/>
            <person name="Bao J."/>
            <person name="Han Y."/>
            <person name="Dong L."/>
            <person name="Ji J."/>
            <person name="Chen P."/>
            <person name="Wu S."/>
            <person name="Liu J."/>
            <person name="Xiao Y."/>
            <person name="Bu D."/>
            <person name="Tan J."/>
            <person name="Yang L."/>
            <person name="Ye C."/>
            <person name="Zhang J."/>
            <person name="Xu J."/>
            <person name="Zhou Y."/>
            <person name="Yu Y."/>
            <person name="Zhang B."/>
            <person name="Zhuang S."/>
            <person name="Wei H."/>
            <person name="Liu B."/>
            <person name="Lei M."/>
            <person name="Yu H."/>
            <person name="Li Y."/>
            <person name="Xu H."/>
            <person name="Wei S."/>
            <person name="He X."/>
            <person name="Fang L."/>
            <person name="Zhang Z."/>
            <person name="Zhang Y."/>
            <person name="Huang X."/>
            <person name="Su Z."/>
            <person name="Tong W."/>
            <person name="Li J."/>
            <person name="Tong Z."/>
            <person name="Li S."/>
            <person name="Ye J."/>
            <person name="Wang L."/>
            <person name="Fang L."/>
            <person name="Lei T."/>
            <person name="Chen C."/>
            <person name="Chen H."/>
            <person name="Xu Z."/>
            <person name="Li H."/>
            <person name="Huang H."/>
            <person name="Zhang F."/>
            <person name="Xu H."/>
            <person name="Li N."/>
            <person name="Zhao C."/>
            <person name="Li S."/>
            <person name="Dong L."/>
            <person name="Huang Y."/>
            <person name="Li L."/>
            <person name="Xi Y."/>
            <person name="Qi Q."/>
            <person name="Li W."/>
            <person name="Zhang B."/>
            <person name="Hu W."/>
            <person name="Zhang Y."/>
            <person name="Tian X."/>
            <person name="Jiao Y."/>
            <person name="Liang X."/>
            <person name="Jin J."/>
            <person name="Gao L."/>
            <person name="Zheng W."/>
            <person name="Hao B."/>
            <person name="Liu S."/>
            <person name="Wang W."/>
            <person name="Yuan L."/>
            <person name="Cao M."/>
            <person name="McDermott J."/>
            <person name="Samudrala R."/>
            <person name="Wang J."/>
            <person name="Wong G.K."/>
            <person name="Yang H."/>
        </authorList>
    </citation>
    <scope>NUCLEOTIDE SEQUENCE [LARGE SCALE GENOMIC DNA]</scope>
</reference>
<keyword evidence="5 12" id="KW-0808">Transferase</keyword>
<dbReference type="Pfam" id="PF00162">
    <property type="entry name" value="PGK"/>
    <property type="match status" value="1"/>
</dbReference>
<dbReference type="PANTHER" id="PTHR11406">
    <property type="entry name" value="PHOSPHOGLYCERATE KINASE"/>
    <property type="match status" value="1"/>
</dbReference>
<name>B9G5Y2_ORYSJ</name>
<gene>
    <name evidence="15" type="ORF">OsJ_31675</name>
</gene>
<comment type="catalytic activity">
    <reaction evidence="12">
        <text>(2R)-3-phosphoglycerate + ATP = (2R)-3-phospho-glyceroyl phosphate + ADP</text>
        <dbReference type="Rhea" id="RHEA:14801"/>
        <dbReference type="ChEBI" id="CHEBI:30616"/>
        <dbReference type="ChEBI" id="CHEBI:57604"/>
        <dbReference type="ChEBI" id="CHEBI:58272"/>
        <dbReference type="ChEBI" id="CHEBI:456216"/>
        <dbReference type="EC" id="2.7.2.3"/>
    </reaction>
</comment>
<feature type="region of interest" description="Disordered" evidence="14">
    <location>
        <begin position="373"/>
        <end position="419"/>
    </location>
</feature>
<dbReference type="InterPro" id="IPR002213">
    <property type="entry name" value="UDP_glucos_trans"/>
</dbReference>
<dbReference type="Pfam" id="PF00201">
    <property type="entry name" value="UDPGT"/>
    <property type="match status" value="1"/>
</dbReference>
<dbReference type="FunFam" id="3.40.50.1260:FF:000013">
    <property type="entry name" value="Phosphoglycerate kinase"/>
    <property type="match status" value="1"/>
</dbReference>
<comment type="similarity">
    <text evidence="3 12">Belongs to the phosphoglycerate kinase family.</text>
</comment>
<keyword evidence="10" id="KW-0067">ATP-binding</keyword>
<evidence type="ECO:0000256" key="2">
    <source>
        <dbReference type="ARBA" id="ARBA00001946"/>
    </source>
</evidence>
<dbReference type="AlphaFoldDB" id="B9G5Y2"/>
<dbReference type="EMBL" id="CM000147">
    <property type="protein sequence ID" value="EEE51029.1"/>
    <property type="molecule type" value="Genomic_DNA"/>
</dbReference>
<comment type="catalytic activity">
    <reaction evidence="1">
        <text>guanosine(46) in tRNA + S-adenosyl-L-methionine = N(7)-methylguanosine(46) in tRNA + S-adenosyl-L-homocysteine</text>
        <dbReference type="Rhea" id="RHEA:42708"/>
        <dbReference type="Rhea" id="RHEA-COMP:10188"/>
        <dbReference type="Rhea" id="RHEA-COMP:10189"/>
        <dbReference type="ChEBI" id="CHEBI:57856"/>
        <dbReference type="ChEBI" id="CHEBI:59789"/>
        <dbReference type="ChEBI" id="CHEBI:74269"/>
        <dbReference type="ChEBI" id="CHEBI:74480"/>
        <dbReference type="EC" id="2.1.1.33"/>
    </reaction>
</comment>
<dbReference type="GO" id="GO:0008176">
    <property type="term" value="F:tRNA (guanine(46)-N7)-methyltransferase activity"/>
    <property type="evidence" value="ECO:0007669"/>
    <property type="project" value="UniProtKB-EC"/>
</dbReference>
<protein>
    <recommendedName>
        <fullName evidence="12">Phosphoglycerate kinase</fullName>
        <ecNumber evidence="12">2.7.2.3</ecNumber>
    </recommendedName>
</protein>
<evidence type="ECO:0000256" key="8">
    <source>
        <dbReference type="ARBA" id="ARBA00022741"/>
    </source>
</evidence>
<dbReference type="CDD" id="cd03784">
    <property type="entry name" value="GT1_Gtf-like"/>
    <property type="match status" value="1"/>
</dbReference>
<comment type="cofactor">
    <cofactor evidence="2">
        <name>Mg(2+)</name>
        <dbReference type="ChEBI" id="CHEBI:18420"/>
    </cofactor>
</comment>
<evidence type="ECO:0000256" key="14">
    <source>
        <dbReference type="SAM" id="MobiDB-lite"/>
    </source>
</evidence>
<keyword evidence="4" id="KW-0489">Methyltransferase</keyword>
<dbReference type="Proteomes" id="UP000007752">
    <property type="component" value="Chromosome 10"/>
</dbReference>
<dbReference type="SUPFAM" id="SSF53335">
    <property type="entry name" value="S-adenosyl-L-methionine-dependent methyltransferases"/>
    <property type="match status" value="1"/>
</dbReference>
<dbReference type="GO" id="GO:0006096">
    <property type="term" value="P:glycolytic process"/>
    <property type="evidence" value="ECO:0007669"/>
    <property type="project" value="InterPro"/>
</dbReference>
<dbReference type="InterPro" id="IPR003358">
    <property type="entry name" value="tRNA_(Gua-N-7)_MeTrfase_Trmb"/>
</dbReference>
<dbReference type="SUPFAM" id="SSF53756">
    <property type="entry name" value="UDP-Glycosyltransferase/glycogen phosphorylase"/>
    <property type="match status" value="1"/>
</dbReference>
<feature type="compositionally biased region" description="Low complexity" evidence="14">
    <location>
        <begin position="377"/>
        <end position="388"/>
    </location>
</feature>
<evidence type="ECO:0000256" key="10">
    <source>
        <dbReference type="ARBA" id="ARBA00022840"/>
    </source>
</evidence>
<evidence type="ECO:0000256" key="11">
    <source>
        <dbReference type="ARBA" id="ARBA00022842"/>
    </source>
</evidence>
<comment type="subunit">
    <text evidence="13">Monomer.</text>
</comment>
<dbReference type="Pfam" id="PF02390">
    <property type="entry name" value="Methyltransf_4"/>
    <property type="match status" value="1"/>
</dbReference>
<organism evidence="15">
    <name type="scientific">Oryza sativa subsp. japonica</name>
    <name type="common">Rice</name>
    <dbReference type="NCBI Taxonomy" id="39947"/>
    <lineage>
        <taxon>Eukaryota</taxon>
        <taxon>Viridiplantae</taxon>
        <taxon>Streptophyta</taxon>
        <taxon>Embryophyta</taxon>
        <taxon>Tracheophyta</taxon>
        <taxon>Spermatophyta</taxon>
        <taxon>Magnoliopsida</taxon>
        <taxon>Liliopsida</taxon>
        <taxon>Poales</taxon>
        <taxon>Poaceae</taxon>
        <taxon>BOP clade</taxon>
        <taxon>Oryzoideae</taxon>
        <taxon>Oryzeae</taxon>
        <taxon>Oryzinae</taxon>
        <taxon>Oryza</taxon>
        <taxon>Oryza sativa</taxon>
    </lineage>
</organism>
<dbReference type="FunFam" id="3.40.50.150:FF:000194">
    <property type="entry name" value="Phosphoglycerate kinase"/>
    <property type="match status" value="1"/>
</dbReference>
<reference evidence="15" key="2">
    <citation type="submission" date="2008-12" db="EMBL/GenBank/DDBJ databases">
        <title>Improved gene annotation of the rice (Oryza sativa) genomes.</title>
        <authorList>
            <person name="Wang J."/>
            <person name="Li R."/>
            <person name="Fan W."/>
            <person name="Huang Q."/>
            <person name="Zhang J."/>
            <person name="Zhou Y."/>
            <person name="Hu Y."/>
            <person name="Zi S."/>
            <person name="Li J."/>
            <person name="Ni P."/>
            <person name="Zheng H."/>
            <person name="Zhang Y."/>
            <person name="Zhao M."/>
            <person name="Hao Q."/>
            <person name="McDermott J."/>
            <person name="Samudrala R."/>
            <person name="Kristiansen K."/>
            <person name="Wong G.K.-S."/>
        </authorList>
    </citation>
    <scope>NUCLEOTIDE SEQUENCE</scope>
</reference>
<evidence type="ECO:0000256" key="1">
    <source>
        <dbReference type="ARBA" id="ARBA00000142"/>
    </source>
</evidence>
<dbReference type="GO" id="GO:0005524">
    <property type="term" value="F:ATP binding"/>
    <property type="evidence" value="ECO:0007669"/>
    <property type="project" value="UniProtKB-KW"/>
</dbReference>
<sequence>MDVRYEVVSDGLPVGFDRSLNHDDFMGSLLHAFGAHVEALLRRVVVDAAATFLVADTFFVWPATLSKKLGIPYVSFWTEPALIFNLYYHINLLTEHGHFRCNEPRKDTITYVPGVEAIEPGELMSYLQDTDTTTVVHRIIFRAFEEARGADYVVCNTVEELEPSTIAALRRERPFYAVGPILPAGFARSAVATSMWAESDCSRWLAAQPPRSVLYVSFGSYAHVEVLAHPAVAAFLTHCGWNSILESAWAGVPMLCFPLLTDQFTNRRLVVREWRAGVAVGDRGAVDAGEVRARIEGVMRGEEGEVLREQNLERCLSIFGLLLYFYLSPSYNSARPKSATPYPRWLPLPNGTEAEATHLAAPRARELLHLHGEKRASGSASSSSSSTGRYGGGWPPGSVRADGSGAAATKERPPQSASVVHLEGEDKYSCIDHSTSYLHVQSVRDFPIEKLNAEVVLVRLDSELICNPLGSCSLSLERTVSTIKYLQKAGAKVLLVTSWTPVLQSVYPVLKSTETFADYMSSLLQVKVVPVNGVPGLTSFKPEGWMQNDIILFENLLNFKGENANCNDFSQKLASGAAIFVNDSFSLSHKMLASTVGITRFCHASLAGFHFEEELMQLRKITDTTRRPFIAIIGGSNFLGKAPALNLLASLCDGLFFVGKLSLQIMNGFGIPVPSCFVEKNSTKEVLQLIQTAHNRNIPIYYPTDTWCLNNKNNNHEKLEILDSAELLPGWTPADIGPSTLEKISSLMPLYKKVLWIGPTCFDLTEEFSGGAAQLGRILDKASHDSCDVILVGSAACKAVKGISGSSSKYTTFKNASVVLEFLKGKILPGVAALDKSYPYQIPWNAIFSDSSQPLVVDIGSGNGLFLFQMARDWEGSNFLGLEMNKKLVVRCLRDVASVDKRNLYFVSTNATSTFRSIVSSYPGQLALVTIQCPNPDFNREQNRWRMVRRMLVEAIADLLQPNGKVYLQSDVESVLLRMKEQFMTHGKGQLVVDDDGGGDHQMDNPFGAASDWERHVLARGAPMYRTMLRKV</sequence>